<keyword evidence="2" id="KW-0808">Transferase</keyword>
<dbReference type="FunFam" id="3.40.47.10:FF:000025">
    <property type="entry name" value="Chalcone synthase 2"/>
    <property type="match status" value="1"/>
</dbReference>
<dbReference type="InterPro" id="IPR018088">
    <property type="entry name" value="Chalcone/stilbene_synthase_AS"/>
</dbReference>
<evidence type="ECO:0000313" key="5">
    <source>
        <dbReference type="EMBL" id="KAJ7959187.1"/>
    </source>
</evidence>
<organism evidence="5 6">
    <name type="scientific">Quillaja saponaria</name>
    <name type="common">Soap bark tree</name>
    <dbReference type="NCBI Taxonomy" id="32244"/>
    <lineage>
        <taxon>Eukaryota</taxon>
        <taxon>Viridiplantae</taxon>
        <taxon>Streptophyta</taxon>
        <taxon>Embryophyta</taxon>
        <taxon>Tracheophyta</taxon>
        <taxon>Spermatophyta</taxon>
        <taxon>Magnoliopsida</taxon>
        <taxon>eudicotyledons</taxon>
        <taxon>Gunneridae</taxon>
        <taxon>Pentapetalae</taxon>
        <taxon>rosids</taxon>
        <taxon>fabids</taxon>
        <taxon>Fabales</taxon>
        <taxon>Quillajaceae</taxon>
        <taxon>Quillaja</taxon>
    </lineage>
</organism>
<reference evidence="5" key="1">
    <citation type="journal article" date="2023" name="Science">
        <title>Elucidation of the pathway for biosynthesis of saponin adjuvants from the soapbark tree.</title>
        <authorList>
            <person name="Reed J."/>
            <person name="Orme A."/>
            <person name="El-Demerdash A."/>
            <person name="Owen C."/>
            <person name="Martin L.B.B."/>
            <person name="Misra R.C."/>
            <person name="Kikuchi S."/>
            <person name="Rejzek M."/>
            <person name="Martin A.C."/>
            <person name="Harkess A."/>
            <person name="Leebens-Mack J."/>
            <person name="Louveau T."/>
            <person name="Stephenson M.J."/>
            <person name="Osbourn A."/>
        </authorList>
    </citation>
    <scope>NUCLEOTIDE SEQUENCE</scope>
    <source>
        <strain evidence="5">S10</strain>
    </source>
</reference>
<keyword evidence="6" id="KW-1185">Reference proteome</keyword>
<dbReference type="Gene3D" id="3.40.47.10">
    <property type="match status" value="1"/>
</dbReference>
<dbReference type="SUPFAM" id="SSF53901">
    <property type="entry name" value="Thiolase-like"/>
    <property type="match status" value="1"/>
</dbReference>
<dbReference type="GO" id="GO:0016747">
    <property type="term" value="F:acyltransferase activity, transferring groups other than amino-acyl groups"/>
    <property type="evidence" value="ECO:0007669"/>
    <property type="project" value="InterPro"/>
</dbReference>
<accession>A0AAD7PL78</accession>
<evidence type="ECO:0000313" key="6">
    <source>
        <dbReference type="Proteomes" id="UP001163823"/>
    </source>
</evidence>
<dbReference type="InterPro" id="IPR016039">
    <property type="entry name" value="Thiolase-like"/>
</dbReference>
<gene>
    <name evidence="5" type="ORF">O6P43_019799</name>
</gene>
<name>A0AAD7PL78_QUISA</name>
<evidence type="ECO:0000256" key="1">
    <source>
        <dbReference type="ARBA" id="ARBA00005531"/>
    </source>
</evidence>
<dbReference type="PANTHER" id="PTHR11877:SF14">
    <property type="entry name" value="CHALCONE SYNTHASE"/>
    <property type="match status" value="1"/>
</dbReference>
<protein>
    <submittedName>
        <fullName evidence="5">Chalcone synthase</fullName>
    </submittedName>
</protein>
<keyword evidence="3" id="KW-0012">Acyltransferase</keyword>
<dbReference type="AlphaFoldDB" id="A0AAD7PL78"/>
<evidence type="ECO:0000259" key="4">
    <source>
        <dbReference type="Pfam" id="PF00195"/>
    </source>
</evidence>
<dbReference type="EMBL" id="JARAOO010000008">
    <property type="protein sequence ID" value="KAJ7959187.1"/>
    <property type="molecule type" value="Genomic_DNA"/>
</dbReference>
<evidence type="ECO:0000256" key="3">
    <source>
        <dbReference type="ARBA" id="ARBA00023315"/>
    </source>
</evidence>
<dbReference type="InterPro" id="IPR011141">
    <property type="entry name" value="Polyketide_synthase_type-III"/>
</dbReference>
<dbReference type="GO" id="GO:0030639">
    <property type="term" value="P:polyketide biosynthetic process"/>
    <property type="evidence" value="ECO:0007669"/>
    <property type="project" value="TreeGrafter"/>
</dbReference>
<dbReference type="PROSITE" id="PS00441">
    <property type="entry name" value="CHALCONE_SYNTH"/>
    <property type="match status" value="1"/>
</dbReference>
<dbReference type="Pfam" id="PF00195">
    <property type="entry name" value="Chal_sti_synt_N"/>
    <property type="match status" value="1"/>
</dbReference>
<dbReference type="Proteomes" id="UP001163823">
    <property type="component" value="Chromosome 8"/>
</dbReference>
<dbReference type="PANTHER" id="PTHR11877">
    <property type="entry name" value="HYDROXYMETHYLGLUTARYL-COA SYNTHASE"/>
    <property type="match status" value="1"/>
</dbReference>
<dbReference type="InterPro" id="IPR001099">
    <property type="entry name" value="Chalcone/stilbene_synt_N"/>
</dbReference>
<evidence type="ECO:0000256" key="2">
    <source>
        <dbReference type="ARBA" id="ARBA00022679"/>
    </source>
</evidence>
<comment type="similarity">
    <text evidence="1">Belongs to the thiolase-like superfamily. Chalcone/stilbene synthases family.</text>
</comment>
<proteinExistence type="inferred from homology"/>
<dbReference type="KEGG" id="qsa:O6P43_019799"/>
<feature type="domain" description="Chalcone/stilbene synthase N-terminal" evidence="4">
    <location>
        <begin position="2"/>
        <end position="186"/>
    </location>
</feature>
<sequence length="224" mass="24879">MTNSEHLPELKQKLKRICDKSMIKKRYIHLTEEILKENPNLCTYKEPSLDARQDILVPEVPKLGKEAASKAIKEWNRPKSEITHLIVCSTAGVDMPGADHRLVKLLGLRPSVNRFMLYHQGCFAGGTVLRLAKDLAENNVGARVLIVGSELTVTTFGGPCESHLDSLFGQAIFGDGAAAIIIGSHPNTLLNNHCSRLCPLHKLSYLIQMVQLRDIYVKKASLFI</sequence>
<comment type="caution">
    <text evidence="5">The sequence shown here is derived from an EMBL/GenBank/DDBJ whole genome shotgun (WGS) entry which is preliminary data.</text>
</comment>